<dbReference type="RefSeq" id="WP_011514226.1">
    <property type="nucleotide sequence ID" value="NC_007969.1"/>
</dbReference>
<dbReference type="STRING" id="335284.Pcryo_1906"/>
<organism evidence="14 15">
    <name type="scientific">Psychrobacter cryohalolentis (strain ATCC BAA-1226 / DSM 17306 / VKM B-2378 / K5)</name>
    <dbReference type="NCBI Taxonomy" id="335284"/>
    <lineage>
        <taxon>Bacteria</taxon>
        <taxon>Pseudomonadati</taxon>
        <taxon>Pseudomonadota</taxon>
        <taxon>Gammaproteobacteria</taxon>
        <taxon>Moraxellales</taxon>
        <taxon>Moraxellaceae</taxon>
        <taxon>Psychrobacter</taxon>
    </lineage>
</organism>
<dbReference type="InterPro" id="IPR006260">
    <property type="entry name" value="TonB/TolA_C"/>
</dbReference>
<evidence type="ECO:0000256" key="10">
    <source>
        <dbReference type="SAM" id="Coils"/>
    </source>
</evidence>
<dbReference type="GO" id="GO:0098797">
    <property type="term" value="C:plasma membrane protein complex"/>
    <property type="evidence" value="ECO:0007669"/>
    <property type="project" value="TreeGrafter"/>
</dbReference>
<evidence type="ECO:0000256" key="12">
    <source>
        <dbReference type="SAM" id="Phobius"/>
    </source>
</evidence>
<gene>
    <name evidence="14" type="ordered locus">Pcryo_1906</name>
</gene>
<proteinExistence type="inferred from homology"/>
<dbReference type="InterPro" id="IPR051045">
    <property type="entry name" value="TonB-dependent_transducer"/>
</dbReference>
<sequence>MSSTDLETPPLKSILIAILVVVGLHVLTAVALVAMKPSAPKVAPPKQTPPIEIELVSLPAALPKEPVKVVKSVEKEVTKVVIDKSTLAPKPQAIIKPKPVTETPKKPVVQERKPDITPLVKKEKTTSIAQEKPSQKQTKQEEPNPAIDKAISEQLANNQKVNNQQAEQRRLVAAQAEKAAQEAQLQQAQAQAQAQEAQRVANAKASAEAANDAAQKAARAAKQAEKAAKAAAESNEPVNFTASSANWVSAPNFSFPERVARRANSGDTLNVVLILRVNKQGGIDNVRIAQSSGNAALDKEATRQVRSGKFKPFTNNAGVPVVGNVTLPVSYAVP</sequence>
<feature type="compositionally biased region" description="Low complexity" evidence="11">
    <location>
        <begin position="93"/>
        <end position="102"/>
    </location>
</feature>
<evidence type="ECO:0000256" key="6">
    <source>
        <dbReference type="ARBA" id="ARBA00022692"/>
    </source>
</evidence>
<evidence type="ECO:0000256" key="5">
    <source>
        <dbReference type="ARBA" id="ARBA00022519"/>
    </source>
</evidence>
<evidence type="ECO:0000313" key="14">
    <source>
        <dbReference type="EMBL" id="ABE75683.1"/>
    </source>
</evidence>
<feature type="coiled-coil region" evidence="10">
    <location>
        <begin position="164"/>
        <end position="234"/>
    </location>
</feature>
<comment type="subcellular location">
    <subcellularLocation>
        <location evidence="1">Cell inner membrane</location>
        <topology evidence="1">Single-pass membrane protein</topology>
        <orientation evidence="1">Periplasmic side</orientation>
    </subcellularLocation>
</comment>
<evidence type="ECO:0000256" key="2">
    <source>
        <dbReference type="ARBA" id="ARBA00006555"/>
    </source>
</evidence>
<evidence type="ECO:0000256" key="8">
    <source>
        <dbReference type="ARBA" id="ARBA00022989"/>
    </source>
</evidence>
<keyword evidence="15" id="KW-1185">Reference proteome</keyword>
<evidence type="ECO:0000256" key="9">
    <source>
        <dbReference type="ARBA" id="ARBA00023136"/>
    </source>
</evidence>
<evidence type="ECO:0000256" key="1">
    <source>
        <dbReference type="ARBA" id="ARBA00004383"/>
    </source>
</evidence>
<keyword evidence="5" id="KW-0997">Cell inner membrane</keyword>
<feature type="compositionally biased region" description="Basic and acidic residues" evidence="11">
    <location>
        <begin position="103"/>
        <end position="125"/>
    </location>
</feature>
<comment type="similarity">
    <text evidence="2">Belongs to the TonB family.</text>
</comment>
<evidence type="ECO:0000256" key="7">
    <source>
        <dbReference type="ARBA" id="ARBA00022927"/>
    </source>
</evidence>
<dbReference type="Pfam" id="PF03544">
    <property type="entry name" value="TonB_C"/>
    <property type="match status" value="1"/>
</dbReference>
<dbReference type="SUPFAM" id="SSF74653">
    <property type="entry name" value="TolA/TonB C-terminal domain"/>
    <property type="match status" value="1"/>
</dbReference>
<dbReference type="PANTHER" id="PTHR33446">
    <property type="entry name" value="PROTEIN TONB-RELATED"/>
    <property type="match status" value="1"/>
</dbReference>
<dbReference type="Proteomes" id="UP000002425">
    <property type="component" value="Chromosome"/>
</dbReference>
<evidence type="ECO:0000256" key="3">
    <source>
        <dbReference type="ARBA" id="ARBA00022448"/>
    </source>
</evidence>
<keyword evidence="7" id="KW-0653">Protein transport</keyword>
<keyword evidence="4" id="KW-1003">Cell membrane</keyword>
<evidence type="ECO:0000256" key="11">
    <source>
        <dbReference type="SAM" id="MobiDB-lite"/>
    </source>
</evidence>
<dbReference type="GO" id="GO:0015031">
    <property type="term" value="P:protein transport"/>
    <property type="evidence" value="ECO:0007669"/>
    <property type="project" value="UniProtKB-KW"/>
</dbReference>
<dbReference type="PROSITE" id="PS52015">
    <property type="entry name" value="TONB_CTD"/>
    <property type="match status" value="1"/>
</dbReference>
<keyword evidence="8 12" id="KW-1133">Transmembrane helix</keyword>
<reference evidence="14" key="1">
    <citation type="submission" date="2006-03" db="EMBL/GenBank/DDBJ databases">
        <title>Complete sequence of chromosome of Psychrobacter cryohalolentis K5.</title>
        <authorList>
            <consortium name="US DOE Joint Genome Institute"/>
            <person name="Copeland A."/>
            <person name="Lucas S."/>
            <person name="Lapidus A."/>
            <person name="Barry K."/>
            <person name="Detter J.C."/>
            <person name="Glavina del Rio T."/>
            <person name="Hammon N."/>
            <person name="Israni S."/>
            <person name="Dalin E."/>
            <person name="Tice H."/>
            <person name="Pitluck S."/>
            <person name="Brettin T."/>
            <person name="Bruce D."/>
            <person name="Han C."/>
            <person name="Tapia R."/>
            <person name="Sims D.R."/>
            <person name="Gilna P."/>
            <person name="Schmutz J."/>
            <person name="Larimer F."/>
            <person name="Land M."/>
            <person name="Hauser L."/>
            <person name="Kyrpides N."/>
            <person name="Kim E."/>
            <person name="Richardson P."/>
        </authorList>
    </citation>
    <scope>NUCLEOTIDE SEQUENCE</scope>
    <source>
        <strain evidence="14">K5</strain>
    </source>
</reference>
<feature type="domain" description="TonB C-terminal" evidence="13">
    <location>
        <begin position="243"/>
        <end position="334"/>
    </location>
</feature>
<keyword evidence="3" id="KW-0813">Transport</keyword>
<feature type="region of interest" description="Disordered" evidence="11">
    <location>
        <begin position="93"/>
        <end position="144"/>
    </location>
</feature>
<accession>Q1Q9H0</accession>
<protein>
    <submittedName>
        <fullName evidence="14">Outer membrane transport energization protein TonB</fullName>
    </submittedName>
</protein>
<keyword evidence="9 12" id="KW-0472">Membrane</keyword>
<dbReference type="GO" id="GO:0031992">
    <property type="term" value="F:energy transducer activity"/>
    <property type="evidence" value="ECO:0007669"/>
    <property type="project" value="TreeGrafter"/>
</dbReference>
<name>Q1Q9H0_PSYCK</name>
<dbReference type="Gene3D" id="3.30.1150.10">
    <property type="match status" value="1"/>
</dbReference>
<dbReference type="PANTHER" id="PTHR33446:SF2">
    <property type="entry name" value="PROTEIN TONB"/>
    <property type="match status" value="1"/>
</dbReference>
<evidence type="ECO:0000256" key="4">
    <source>
        <dbReference type="ARBA" id="ARBA00022475"/>
    </source>
</evidence>
<keyword evidence="10" id="KW-0175">Coiled coil</keyword>
<evidence type="ECO:0000313" key="15">
    <source>
        <dbReference type="Proteomes" id="UP000002425"/>
    </source>
</evidence>
<evidence type="ECO:0000259" key="13">
    <source>
        <dbReference type="PROSITE" id="PS52015"/>
    </source>
</evidence>
<dbReference type="eggNOG" id="COG0810">
    <property type="taxonomic scope" value="Bacteria"/>
</dbReference>
<dbReference type="InterPro" id="IPR037682">
    <property type="entry name" value="TonB_C"/>
</dbReference>
<feature type="transmembrane region" description="Helical" evidence="12">
    <location>
        <begin position="14"/>
        <end position="35"/>
    </location>
</feature>
<dbReference type="HOGENOM" id="CLU_839052_0_0_6"/>
<keyword evidence="6 12" id="KW-0812">Transmembrane</keyword>
<dbReference type="AlphaFoldDB" id="Q1Q9H0"/>
<dbReference type="GO" id="GO:0055085">
    <property type="term" value="P:transmembrane transport"/>
    <property type="evidence" value="ECO:0007669"/>
    <property type="project" value="InterPro"/>
</dbReference>
<dbReference type="NCBIfam" id="TIGR01352">
    <property type="entry name" value="tonB_Cterm"/>
    <property type="match status" value="1"/>
</dbReference>
<dbReference type="EMBL" id="CP000323">
    <property type="protein sequence ID" value="ABE75683.1"/>
    <property type="molecule type" value="Genomic_DNA"/>
</dbReference>
<dbReference type="KEGG" id="pcr:Pcryo_1906"/>